<reference evidence="1 2" key="1">
    <citation type="journal article" date="2013" name="Nat. Genet.">
        <title>The genome of the hydatid tapeworm Echinococcus granulosus.</title>
        <authorList>
            <person name="Zheng H."/>
            <person name="Zhang W."/>
            <person name="Zhang L."/>
            <person name="Zhang Z."/>
            <person name="Li J."/>
            <person name="Lu G."/>
            <person name="Zhu Y."/>
            <person name="Wang Y."/>
            <person name="Huang Y."/>
            <person name="Liu J."/>
            <person name="Kang H."/>
            <person name="Chen J."/>
            <person name="Wang L."/>
            <person name="Chen A."/>
            <person name="Yu S."/>
            <person name="Gao Z."/>
            <person name="Jin L."/>
            <person name="Gu W."/>
            <person name="Wang Z."/>
            <person name="Zhao L."/>
            <person name="Shi B."/>
            <person name="Wen H."/>
            <person name="Lin R."/>
            <person name="Jones M.K."/>
            <person name="Brejova B."/>
            <person name="Vinar T."/>
            <person name="Zhao G."/>
            <person name="McManus D.P."/>
            <person name="Chen Z."/>
            <person name="Zhou Y."/>
            <person name="Wang S."/>
        </authorList>
    </citation>
    <scope>NUCLEOTIDE SEQUENCE [LARGE SCALE GENOMIC DNA]</scope>
</reference>
<dbReference type="Proteomes" id="UP000019149">
    <property type="component" value="Unassembled WGS sequence"/>
</dbReference>
<evidence type="ECO:0000313" key="2">
    <source>
        <dbReference type="Proteomes" id="UP000019149"/>
    </source>
</evidence>
<gene>
    <name evidence="1" type="ORF">EGR_08373</name>
</gene>
<accession>W6U6G7</accession>
<evidence type="ECO:0000313" key="1">
    <source>
        <dbReference type="EMBL" id="EUB56795.1"/>
    </source>
</evidence>
<dbReference type="CTD" id="36344088"/>
<comment type="caution">
    <text evidence="1">The sequence shown here is derived from an EMBL/GenBank/DDBJ whole genome shotgun (WGS) entry which is preliminary data.</text>
</comment>
<dbReference type="RefSeq" id="XP_024347991.1">
    <property type="nucleotide sequence ID" value="XM_024497622.1"/>
</dbReference>
<dbReference type="GeneID" id="36344088"/>
<organism evidence="1 2">
    <name type="scientific">Echinococcus granulosus</name>
    <name type="common">Hydatid tapeworm</name>
    <dbReference type="NCBI Taxonomy" id="6210"/>
    <lineage>
        <taxon>Eukaryota</taxon>
        <taxon>Metazoa</taxon>
        <taxon>Spiralia</taxon>
        <taxon>Lophotrochozoa</taxon>
        <taxon>Platyhelminthes</taxon>
        <taxon>Cestoda</taxon>
        <taxon>Eucestoda</taxon>
        <taxon>Cyclophyllidea</taxon>
        <taxon>Taeniidae</taxon>
        <taxon>Echinococcus</taxon>
        <taxon>Echinococcus granulosus group</taxon>
    </lineage>
</organism>
<dbReference type="AlphaFoldDB" id="W6U6G7"/>
<sequence length="89" mass="10028">MIWKSLQFATEYYQLNSPLKHRIAIDAVADAGPHSQPRSLIPETTAANEIHFSAPPIRLTEHPPATIYNAFNFVLHQCTSHNLHLLNIS</sequence>
<proteinExistence type="predicted"/>
<keyword evidence="2" id="KW-1185">Reference proteome</keyword>
<dbReference type="KEGG" id="egl:EGR_08373"/>
<dbReference type="EMBL" id="APAU02000104">
    <property type="protein sequence ID" value="EUB56795.1"/>
    <property type="molecule type" value="Genomic_DNA"/>
</dbReference>
<protein>
    <submittedName>
        <fullName evidence="1">Uncharacterized protein</fullName>
    </submittedName>
</protein>
<name>W6U6G7_ECHGR</name>